<feature type="region of interest" description="Disordered" evidence="1">
    <location>
        <begin position="1"/>
        <end position="30"/>
    </location>
</feature>
<keyword evidence="3" id="KW-1185">Reference proteome</keyword>
<name>A0A1D1W6N1_RAMVA</name>
<gene>
    <name evidence="2" type="primary">RvY_18208-1</name>
    <name evidence="2" type="synonym">RvY_18208.1</name>
    <name evidence="2" type="ORF">RvY_18208</name>
</gene>
<evidence type="ECO:0000313" key="3">
    <source>
        <dbReference type="Proteomes" id="UP000186922"/>
    </source>
</evidence>
<feature type="compositionally biased region" description="Basic residues" evidence="1">
    <location>
        <begin position="1"/>
        <end position="13"/>
    </location>
</feature>
<evidence type="ECO:0000256" key="1">
    <source>
        <dbReference type="SAM" id="MobiDB-lite"/>
    </source>
</evidence>
<reference evidence="2 3" key="1">
    <citation type="journal article" date="2016" name="Nat. Commun.">
        <title>Extremotolerant tardigrade genome and improved radiotolerance of human cultured cells by tardigrade-unique protein.</title>
        <authorList>
            <person name="Hashimoto T."/>
            <person name="Horikawa D.D."/>
            <person name="Saito Y."/>
            <person name="Kuwahara H."/>
            <person name="Kozuka-Hata H."/>
            <person name="Shin-I T."/>
            <person name="Minakuchi Y."/>
            <person name="Ohishi K."/>
            <person name="Motoyama A."/>
            <person name="Aizu T."/>
            <person name="Enomoto A."/>
            <person name="Kondo K."/>
            <person name="Tanaka S."/>
            <person name="Hara Y."/>
            <person name="Koshikawa S."/>
            <person name="Sagara H."/>
            <person name="Miura T."/>
            <person name="Yokobori S."/>
            <person name="Miyagawa K."/>
            <person name="Suzuki Y."/>
            <person name="Kubo T."/>
            <person name="Oyama M."/>
            <person name="Kohara Y."/>
            <person name="Fujiyama A."/>
            <person name="Arakawa K."/>
            <person name="Katayama T."/>
            <person name="Toyoda A."/>
            <person name="Kunieda T."/>
        </authorList>
    </citation>
    <scope>NUCLEOTIDE SEQUENCE [LARGE SCALE GENOMIC DNA]</scope>
    <source>
        <strain evidence="2 3">YOKOZUNA-1</strain>
    </source>
</reference>
<feature type="compositionally biased region" description="Basic and acidic residues" evidence="1">
    <location>
        <begin position="129"/>
        <end position="183"/>
    </location>
</feature>
<evidence type="ECO:0000313" key="2">
    <source>
        <dbReference type="EMBL" id="GAV08533.1"/>
    </source>
</evidence>
<dbReference type="EMBL" id="BDGG01000018">
    <property type="protein sequence ID" value="GAV08533.1"/>
    <property type="molecule type" value="Genomic_DNA"/>
</dbReference>
<sequence length="189" mass="21624">MKARVASQRHRQQCHSGSTNIPQRWSTTSNQTLNFGTFGQDVQFLGVTEEASLKSQEIPHRQTRYPRGGSPEGPPRTSTTAAPSVTRHRRSPLQPAGTIALPTTPLAGTNHGYTRKDADGKTMRNPFARSDEHDGDRMSEWDKAENEEKRCETEKLFKDIEDHNKEIEERHQYEDQLEQESRRQLSQVR</sequence>
<dbReference type="Proteomes" id="UP000186922">
    <property type="component" value="Unassembled WGS sequence"/>
</dbReference>
<feature type="region of interest" description="Disordered" evidence="1">
    <location>
        <begin position="50"/>
        <end position="189"/>
    </location>
</feature>
<feature type="compositionally biased region" description="Polar residues" evidence="1">
    <location>
        <begin position="14"/>
        <end position="30"/>
    </location>
</feature>
<comment type="caution">
    <text evidence="2">The sequence shown here is derived from an EMBL/GenBank/DDBJ whole genome shotgun (WGS) entry which is preliminary data.</text>
</comment>
<dbReference type="AlphaFoldDB" id="A0A1D1W6N1"/>
<protein>
    <submittedName>
        <fullName evidence="2">Uncharacterized protein</fullName>
    </submittedName>
</protein>
<accession>A0A1D1W6N1</accession>
<proteinExistence type="predicted"/>
<organism evidence="2 3">
    <name type="scientific">Ramazzottius varieornatus</name>
    <name type="common">Water bear</name>
    <name type="synonym">Tardigrade</name>
    <dbReference type="NCBI Taxonomy" id="947166"/>
    <lineage>
        <taxon>Eukaryota</taxon>
        <taxon>Metazoa</taxon>
        <taxon>Ecdysozoa</taxon>
        <taxon>Tardigrada</taxon>
        <taxon>Eutardigrada</taxon>
        <taxon>Parachela</taxon>
        <taxon>Hypsibioidea</taxon>
        <taxon>Ramazzottiidae</taxon>
        <taxon>Ramazzottius</taxon>
    </lineage>
</organism>